<feature type="compositionally biased region" description="Low complexity" evidence="7">
    <location>
        <begin position="24"/>
        <end position="47"/>
    </location>
</feature>
<keyword evidence="6" id="KW-0902">Two-component regulatory system</keyword>
<dbReference type="InterPro" id="IPR005467">
    <property type="entry name" value="His_kinase_dom"/>
</dbReference>
<dbReference type="AlphaFoldDB" id="A0A3A3ZCW2"/>
<feature type="compositionally biased region" description="Basic and acidic residues" evidence="7">
    <location>
        <begin position="1"/>
        <end position="16"/>
    </location>
</feature>
<dbReference type="PANTHER" id="PTHR44936:SF9">
    <property type="entry name" value="SENSOR PROTEIN CREC"/>
    <property type="match status" value="1"/>
</dbReference>
<dbReference type="Gene3D" id="3.30.565.10">
    <property type="entry name" value="Histidine kinase-like ATPase, C-terminal domain"/>
    <property type="match status" value="1"/>
</dbReference>
<organism evidence="9 10">
    <name type="scientific">Vallicoccus soli</name>
    <dbReference type="NCBI Taxonomy" id="2339232"/>
    <lineage>
        <taxon>Bacteria</taxon>
        <taxon>Bacillati</taxon>
        <taxon>Actinomycetota</taxon>
        <taxon>Actinomycetes</taxon>
        <taxon>Motilibacterales</taxon>
        <taxon>Vallicoccaceae</taxon>
        <taxon>Vallicoccus</taxon>
    </lineage>
</organism>
<evidence type="ECO:0000256" key="3">
    <source>
        <dbReference type="ARBA" id="ARBA00022553"/>
    </source>
</evidence>
<sequence length="269" mass="28017">MVVHQQHAEPLDEHVPPPRRRRAPAAVDPLPADPGLTPPAGHASPGPGADGAALLVVRALCHELRTPVASLAGITRRLRQDLGPRAGAGASAETGELAELAEANARALQALLRQAHDLLATEHCGAPELRPLADVVREAVGCADVEHGRVAVRVSRAAGRVPVDGLRAARVVANLVENSQRHGPATGAIEVTARLRRGGGLALQVRDGGRLTPQLREHLESDEPPAGWRGLGLWIARRLTLAMGGSMGARDRGGLALWVHLPVAGAVVG</sequence>
<name>A0A3A3ZCW2_9ACTN</name>
<dbReference type="CDD" id="cd00082">
    <property type="entry name" value="HisKA"/>
    <property type="match status" value="1"/>
</dbReference>
<dbReference type="PROSITE" id="PS50109">
    <property type="entry name" value="HIS_KIN"/>
    <property type="match status" value="1"/>
</dbReference>
<dbReference type="EC" id="2.7.13.3" evidence="2"/>
<gene>
    <name evidence="9" type="ORF">D5H78_17970</name>
</gene>
<evidence type="ECO:0000256" key="2">
    <source>
        <dbReference type="ARBA" id="ARBA00012438"/>
    </source>
</evidence>
<keyword evidence="10" id="KW-1185">Reference proteome</keyword>
<protein>
    <recommendedName>
        <fullName evidence="2">histidine kinase</fullName>
        <ecNumber evidence="2">2.7.13.3</ecNumber>
    </recommendedName>
</protein>
<reference evidence="9 10" key="1">
    <citation type="submission" date="2018-09" db="EMBL/GenBank/DDBJ databases">
        <title>YIM 75000 draft genome.</title>
        <authorList>
            <person name="Tang S."/>
            <person name="Feng Y."/>
        </authorList>
    </citation>
    <scope>NUCLEOTIDE SEQUENCE [LARGE SCALE GENOMIC DNA]</scope>
    <source>
        <strain evidence="9 10">YIM 75000</strain>
    </source>
</reference>
<dbReference type="EMBL" id="QZEZ01000012">
    <property type="protein sequence ID" value="RJK92824.1"/>
    <property type="molecule type" value="Genomic_DNA"/>
</dbReference>
<dbReference type="RefSeq" id="WP_119951959.1">
    <property type="nucleotide sequence ID" value="NZ_QZEZ01000012.1"/>
</dbReference>
<dbReference type="Proteomes" id="UP000265614">
    <property type="component" value="Unassembled WGS sequence"/>
</dbReference>
<evidence type="ECO:0000256" key="7">
    <source>
        <dbReference type="SAM" id="MobiDB-lite"/>
    </source>
</evidence>
<dbReference type="InterPro" id="IPR003594">
    <property type="entry name" value="HATPase_dom"/>
</dbReference>
<dbReference type="Pfam" id="PF02518">
    <property type="entry name" value="HATPase_c"/>
    <property type="match status" value="1"/>
</dbReference>
<dbReference type="GO" id="GO:0000155">
    <property type="term" value="F:phosphorelay sensor kinase activity"/>
    <property type="evidence" value="ECO:0007669"/>
    <property type="project" value="InterPro"/>
</dbReference>
<dbReference type="GO" id="GO:0005886">
    <property type="term" value="C:plasma membrane"/>
    <property type="evidence" value="ECO:0007669"/>
    <property type="project" value="UniProtKB-SubCell"/>
</dbReference>
<comment type="catalytic activity">
    <reaction evidence="1">
        <text>ATP + protein L-histidine = ADP + protein N-phospho-L-histidine.</text>
        <dbReference type="EC" id="2.7.13.3"/>
    </reaction>
</comment>
<evidence type="ECO:0000256" key="5">
    <source>
        <dbReference type="ARBA" id="ARBA00022777"/>
    </source>
</evidence>
<keyword evidence="4" id="KW-0808">Transferase</keyword>
<keyword evidence="5 9" id="KW-0418">Kinase</keyword>
<evidence type="ECO:0000313" key="9">
    <source>
        <dbReference type="EMBL" id="RJK92824.1"/>
    </source>
</evidence>
<evidence type="ECO:0000256" key="1">
    <source>
        <dbReference type="ARBA" id="ARBA00000085"/>
    </source>
</evidence>
<comment type="caution">
    <text evidence="9">The sequence shown here is derived from an EMBL/GenBank/DDBJ whole genome shotgun (WGS) entry which is preliminary data.</text>
</comment>
<dbReference type="SMART" id="SM00387">
    <property type="entry name" value="HATPase_c"/>
    <property type="match status" value="1"/>
</dbReference>
<dbReference type="InterPro" id="IPR050980">
    <property type="entry name" value="2C_sensor_his_kinase"/>
</dbReference>
<proteinExistence type="predicted"/>
<feature type="region of interest" description="Disordered" evidence="7">
    <location>
        <begin position="1"/>
        <end position="47"/>
    </location>
</feature>
<dbReference type="OrthoDB" id="5176662at2"/>
<dbReference type="InterPro" id="IPR003661">
    <property type="entry name" value="HisK_dim/P_dom"/>
</dbReference>
<evidence type="ECO:0000256" key="4">
    <source>
        <dbReference type="ARBA" id="ARBA00022679"/>
    </source>
</evidence>
<evidence type="ECO:0000256" key="6">
    <source>
        <dbReference type="ARBA" id="ARBA00023012"/>
    </source>
</evidence>
<evidence type="ECO:0000259" key="8">
    <source>
        <dbReference type="PROSITE" id="PS50109"/>
    </source>
</evidence>
<feature type="domain" description="Histidine kinase" evidence="8">
    <location>
        <begin position="59"/>
        <end position="265"/>
    </location>
</feature>
<evidence type="ECO:0000313" key="10">
    <source>
        <dbReference type="Proteomes" id="UP000265614"/>
    </source>
</evidence>
<dbReference type="InterPro" id="IPR036890">
    <property type="entry name" value="HATPase_C_sf"/>
</dbReference>
<accession>A0A3A3ZCW2</accession>
<dbReference type="SUPFAM" id="SSF55874">
    <property type="entry name" value="ATPase domain of HSP90 chaperone/DNA topoisomerase II/histidine kinase"/>
    <property type="match status" value="1"/>
</dbReference>
<keyword evidence="3" id="KW-0597">Phosphoprotein</keyword>
<dbReference type="PANTHER" id="PTHR44936">
    <property type="entry name" value="SENSOR PROTEIN CREC"/>
    <property type="match status" value="1"/>
</dbReference>